<dbReference type="NCBIfam" id="TIGR01764">
    <property type="entry name" value="excise"/>
    <property type="match status" value="1"/>
</dbReference>
<dbReference type="Proteomes" id="UP000655410">
    <property type="component" value="Unassembled WGS sequence"/>
</dbReference>
<organism evidence="3 4">
    <name type="scientific">Nocardioides phosphati</name>
    <dbReference type="NCBI Taxonomy" id="1867775"/>
    <lineage>
        <taxon>Bacteria</taxon>
        <taxon>Bacillati</taxon>
        <taxon>Actinomycetota</taxon>
        <taxon>Actinomycetes</taxon>
        <taxon>Propionibacteriales</taxon>
        <taxon>Nocardioidaceae</taxon>
        <taxon>Nocardioides</taxon>
    </lineage>
</organism>
<feature type="compositionally biased region" description="Acidic residues" evidence="1">
    <location>
        <begin position="72"/>
        <end position="81"/>
    </location>
</feature>
<dbReference type="EMBL" id="BMNI01000016">
    <property type="protein sequence ID" value="GGO94019.1"/>
    <property type="molecule type" value="Genomic_DNA"/>
</dbReference>
<keyword evidence="4" id="KW-1185">Reference proteome</keyword>
<dbReference type="Pfam" id="PF12728">
    <property type="entry name" value="HTH_17"/>
    <property type="match status" value="1"/>
</dbReference>
<evidence type="ECO:0000313" key="4">
    <source>
        <dbReference type="Proteomes" id="UP000655410"/>
    </source>
</evidence>
<comment type="caution">
    <text evidence="3">The sequence shown here is derived from an EMBL/GenBank/DDBJ whole genome shotgun (WGS) entry which is preliminary data.</text>
</comment>
<name>A0ABQ2NFK1_9ACTN</name>
<evidence type="ECO:0000313" key="3">
    <source>
        <dbReference type="EMBL" id="GGO94019.1"/>
    </source>
</evidence>
<dbReference type="InterPro" id="IPR010093">
    <property type="entry name" value="SinI_DNA-bd"/>
</dbReference>
<dbReference type="SUPFAM" id="SSF46955">
    <property type="entry name" value="Putative DNA-binding domain"/>
    <property type="match status" value="1"/>
</dbReference>
<accession>A0ABQ2NFK1</accession>
<evidence type="ECO:0000259" key="2">
    <source>
        <dbReference type="Pfam" id="PF12728"/>
    </source>
</evidence>
<gene>
    <name evidence="3" type="ORF">GCM10011584_34060</name>
</gene>
<reference evidence="4" key="1">
    <citation type="journal article" date="2019" name="Int. J. Syst. Evol. Microbiol.">
        <title>The Global Catalogue of Microorganisms (GCM) 10K type strain sequencing project: providing services to taxonomists for standard genome sequencing and annotation.</title>
        <authorList>
            <consortium name="The Broad Institute Genomics Platform"/>
            <consortium name="The Broad Institute Genome Sequencing Center for Infectious Disease"/>
            <person name="Wu L."/>
            <person name="Ma J."/>
        </authorList>
    </citation>
    <scope>NUCLEOTIDE SEQUENCE [LARGE SCALE GENOMIC DNA]</scope>
    <source>
        <strain evidence="4">CGMCC 4.7371</strain>
    </source>
</reference>
<sequence length="81" mass="9026">MSHLDKFFENLPERLDVKDVAELLGVSIQGVYAWLRNGTVPGYQIGRSWFILRDELKEVLEAGRGGLGPQDSDSDSDSDSE</sequence>
<evidence type="ECO:0000256" key="1">
    <source>
        <dbReference type="SAM" id="MobiDB-lite"/>
    </source>
</evidence>
<dbReference type="InterPro" id="IPR041657">
    <property type="entry name" value="HTH_17"/>
</dbReference>
<dbReference type="RefSeq" id="WP_229662966.1">
    <property type="nucleotide sequence ID" value="NZ_BMNI01000016.1"/>
</dbReference>
<dbReference type="InterPro" id="IPR009061">
    <property type="entry name" value="DNA-bd_dom_put_sf"/>
</dbReference>
<feature type="domain" description="Helix-turn-helix" evidence="2">
    <location>
        <begin position="15"/>
        <end position="63"/>
    </location>
</feature>
<proteinExistence type="predicted"/>
<feature type="region of interest" description="Disordered" evidence="1">
    <location>
        <begin position="62"/>
        <end position="81"/>
    </location>
</feature>
<protein>
    <recommendedName>
        <fullName evidence="2">Helix-turn-helix domain-containing protein</fullName>
    </recommendedName>
</protein>